<evidence type="ECO:0000259" key="2">
    <source>
        <dbReference type="PROSITE" id="PS50943"/>
    </source>
</evidence>
<dbReference type="SMART" id="SM00530">
    <property type="entry name" value="HTH_XRE"/>
    <property type="match status" value="1"/>
</dbReference>
<dbReference type="InterPro" id="IPR001387">
    <property type="entry name" value="Cro/C1-type_HTH"/>
</dbReference>
<evidence type="ECO:0000256" key="1">
    <source>
        <dbReference type="ARBA" id="ARBA00023125"/>
    </source>
</evidence>
<dbReference type="GO" id="GO:0003677">
    <property type="term" value="F:DNA binding"/>
    <property type="evidence" value="ECO:0007669"/>
    <property type="project" value="UniProtKB-KW"/>
</dbReference>
<dbReference type="PROSITE" id="PS50943">
    <property type="entry name" value="HTH_CROC1"/>
    <property type="match status" value="1"/>
</dbReference>
<comment type="caution">
    <text evidence="3">The sequence shown here is derived from an EMBL/GenBank/DDBJ whole genome shotgun (WGS) entry which is preliminary data.</text>
</comment>
<dbReference type="GO" id="GO:0005829">
    <property type="term" value="C:cytosol"/>
    <property type="evidence" value="ECO:0007669"/>
    <property type="project" value="TreeGrafter"/>
</dbReference>
<dbReference type="Pfam" id="PF01381">
    <property type="entry name" value="HTH_3"/>
    <property type="match status" value="1"/>
</dbReference>
<dbReference type="Gene3D" id="2.60.120.10">
    <property type="entry name" value="Jelly Rolls"/>
    <property type="match status" value="1"/>
</dbReference>
<dbReference type="GO" id="GO:0003700">
    <property type="term" value="F:DNA-binding transcription factor activity"/>
    <property type="evidence" value="ECO:0007669"/>
    <property type="project" value="TreeGrafter"/>
</dbReference>
<gene>
    <name evidence="3" type="ORF">ALO_13319</name>
</gene>
<dbReference type="RefSeq" id="WP_004096523.1">
    <property type="nucleotide sequence ID" value="NZ_AFGF01000119.1"/>
</dbReference>
<dbReference type="InterPro" id="IPR050807">
    <property type="entry name" value="TransReg_Diox_bact_type"/>
</dbReference>
<dbReference type="STRING" id="1009370.ALO_13319"/>
<sequence length="187" mass="20540">MHNTDDSVELGQRIAAARAAKNLSLRQLAEKLNVTPSLLSQIERGLANPSLNTLRMIAVSLDVPLFSLFIEPAAVNNLITRADNRKKIIFPHSNWEYTLLSPDLNGAIEMVLMTVPPHSQTAQIPLSHIGEEIAYVMSGTLTLYLGDSVEELGEGDSVKIPPSLPHMWENRDETEATVIFAVTPPSF</sequence>
<accession>F7NKP5</accession>
<keyword evidence="4" id="KW-1185">Reference proteome</keyword>
<keyword evidence="1 3" id="KW-0238">DNA-binding</keyword>
<dbReference type="InterPro" id="IPR014710">
    <property type="entry name" value="RmlC-like_jellyroll"/>
</dbReference>
<dbReference type="InterPro" id="IPR011051">
    <property type="entry name" value="RmlC_Cupin_sf"/>
</dbReference>
<organism evidence="3 4">
    <name type="scientific">Acetonema longum DSM 6540</name>
    <dbReference type="NCBI Taxonomy" id="1009370"/>
    <lineage>
        <taxon>Bacteria</taxon>
        <taxon>Bacillati</taxon>
        <taxon>Bacillota</taxon>
        <taxon>Negativicutes</taxon>
        <taxon>Acetonemataceae</taxon>
        <taxon>Acetonema</taxon>
    </lineage>
</organism>
<name>F7NKP5_9FIRM</name>
<dbReference type="Proteomes" id="UP000003240">
    <property type="component" value="Unassembled WGS sequence"/>
</dbReference>
<dbReference type="Pfam" id="PF07883">
    <property type="entry name" value="Cupin_2"/>
    <property type="match status" value="1"/>
</dbReference>
<protein>
    <submittedName>
        <fullName evidence="3">DNA-binding protein</fullName>
    </submittedName>
</protein>
<feature type="domain" description="HTH cro/C1-type" evidence="2">
    <location>
        <begin position="14"/>
        <end position="69"/>
    </location>
</feature>
<reference evidence="3 4" key="1">
    <citation type="journal article" date="2011" name="EMBO J.">
        <title>Structural diversity of bacterial flagellar motors.</title>
        <authorList>
            <person name="Chen S."/>
            <person name="Beeby M."/>
            <person name="Murphy G.E."/>
            <person name="Leadbetter J.R."/>
            <person name="Hendrixson D.R."/>
            <person name="Briegel A."/>
            <person name="Li Z."/>
            <person name="Shi J."/>
            <person name="Tocheva E.I."/>
            <person name="Muller A."/>
            <person name="Dobro M.J."/>
            <person name="Jensen G.J."/>
        </authorList>
    </citation>
    <scope>NUCLEOTIDE SEQUENCE [LARGE SCALE GENOMIC DNA]</scope>
    <source>
        <strain evidence="3 4">DSM 6540</strain>
    </source>
</reference>
<evidence type="ECO:0000313" key="3">
    <source>
        <dbReference type="EMBL" id="EGO63349.1"/>
    </source>
</evidence>
<dbReference type="InterPro" id="IPR013096">
    <property type="entry name" value="Cupin_2"/>
</dbReference>
<dbReference type="CDD" id="cd00093">
    <property type="entry name" value="HTH_XRE"/>
    <property type="match status" value="1"/>
</dbReference>
<dbReference type="AlphaFoldDB" id="F7NKP5"/>
<dbReference type="InterPro" id="IPR010982">
    <property type="entry name" value="Lambda_DNA-bd_dom_sf"/>
</dbReference>
<dbReference type="EMBL" id="AFGF01000119">
    <property type="protein sequence ID" value="EGO63349.1"/>
    <property type="molecule type" value="Genomic_DNA"/>
</dbReference>
<dbReference type="eggNOG" id="COG1396">
    <property type="taxonomic scope" value="Bacteria"/>
</dbReference>
<dbReference type="SUPFAM" id="SSF51182">
    <property type="entry name" value="RmlC-like cupins"/>
    <property type="match status" value="1"/>
</dbReference>
<dbReference type="OrthoDB" id="9814553at2"/>
<dbReference type="PANTHER" id="PTHR46797">
    <property type="entry name" value="HTH-TYPE TRANSCRIPTIONAL REGULATOR"/>
    <property type="match status" value="1"/>
</dbReference>
<dbReference type="SUPFAM" id="SSF47413">
    <property type="entry name" value="lambda repressor-like DNA-binding domains"/>
    <property type="match status" value="1"/>
</dbReference>
<dbReference type="eggNOG" id="COG3837">
    <property type="taxonomic scope" value="Bacteria"/>
</dbReference>
<evidence type="ECO:0000313" key="4">
    <source>
        <dbReference type="Proteomes" id="UP000003240"/>
    </source>
</evidence>
<dbReference type="PANTHER" id="PTHR46797:SF19">
    <property type="entry name" value="BLL2473 PROTEIN"/>
    <property type="match status" value="1"/>
</dbReference>
<dbReference type="CDD" id="cd02209">
    <property type="entry name" value="cupin_XRE_C"/>
    <property type="match status" value="1"/>
</dbReference>
<proteinExistence type="predicted"/>
<dbReference type="Gene3D" id="1.10.260.40">
    <property type="entry name" value="lambda repressor-like DNA-binding domains"/>
    <property type="match status" value="1"/>
</dbReference>